<dbReference type="PANTHER" id="PTHR30055:SF234">
    <property type="entry name" value="HTH-TYPE TRANSCRIPTIONAL REGULATOR BETI"/>
    <property type="match status" value="1"/>
</dbReference>
<name>A0A4V4HSR9_9ACTN</name>
<sequence length="187" mass="20017">MTQDRPLRADAARNRAKILEAADAQIVAHGPEVPMEAIAAAAGVAVGTLYRHFPTKQALVAAVIESHLEYMAVEIEAALARVEAGERAADVLFEIAGRVLESAASDKTVKAAASAIGAEYDPGDSFDRMTVASARIVKAAVDDGDLRPDLTVDDLFLVFNTLPTELPADARRRWLTLMLDGFCTGRR</sequence>
<feature type="domain" description="HTH tetR-type" evidence="5">
    <location>
        <begin position="12"/>
        <end position="71"/>
    </location>
</feature>
<dbReference type="InterPro" id="IPR050109">
    <property type="entry name" value="HTH-type_TetR-like_transc_reg"/>
</dbReference>
<keyword evidence="7" id="KW-1185">Reference proteome</keyword>
<keyword evidence="3" id="KW-0804">Transcription</keyword>
<evidence type="ECO:0000256" key="2">
    <source>
        <dbReference type="ARBA" id="ARBA00023125"/>
    </source>
</evidence>
<dbReference type="Proteomes" id="UP000308760">
    <property type="component" value="Unassembled WGS sequence"/>
</dbReference>
<dbReference type="SUPFAM" id="SSF46689">
    <property type="entry name" value="Homeodomain-like"/>
    <property type="match status" value="1"/>
</dbReference>
<dbReference type="InterPro" id="IPR036271">
    <property type="entry name" value="Tet_transcr_reg_TetR-rel_C_sf"/>
</dbReference>
<dbReference type="GO" id="GO:0000976">
    <property type="term" value="F:transcription cis-regulatory region binding"/>
    <property type="evidence" value="ECO:0007669"/>
    <property type="project" value="TreeGrafter"/>
</dbReference>
<evidence type="ECO:0000256" key="1">
    <source>
        <dbReference type="ARBA" id="ARBA00023015"/>
    </source>
</evidence>
<evidence type="ECO:0000256" key="4">
    <source>
        <dbReference type="PROSITE-ProRule" id="PRU00335"/>
    </source>
</evidence>
<evidence type="ECO:0000259" key="5">
    <source>
        <dbReference type="PROSITE" id="PS50977"/>
    </source>
</evidence>
<gene>
    <name evidence="6" type="ORF">FAB82_04390</name>
</gene>
<keyword evidence="1" id="KW-0805">Transcription regulation</keyword>
<dbReference type="PRINTS" id="PR00455">
    <property type="entry name" value="HTHTETR"/>
</dbReference>
<dbReference type="Pfam" id="PF00440">
    <property type="entry name" value="TetR_N"/>
    <property type="match status" value="1"/>
</dbReference>
<evidence type="ECO:0000313" key="6">
    <source>
        <dbReference type="EMBL" id="THV42766.1"/>
    </source>
</evidence>
<dbReference type="Gene3D" id="1.10.357.10">
    <property type="entry name" value="Tetracycline Repressor, domain 2"/>
    <property type="match status" value="1"/>
</dbReference>
<dbReference type="SUPFAM" id="SSF48498">
    <property type="entry name" value="Tetracyclin repressor-like, C-terminal domain"/>
    <property type="match status" value="1"/>
</dbReference>
<feature type="DNA-binding region" description="H-T-H motif" evidence="4">
    <location>
        <begin position="34"/>
        <end position="53"/>
    </location>
</feature>
<dbReference type="PROSITE" id="PS50977">
    <property type="entry name" value="HTH_TETR_2"/>
    <property type="match status" value="1"/>
</dbReference>
<evidence type="ECO:0000313" key="7">
    <source>
        <dbReference type="Proteomes" id="UP000308760"/>
    </source>
</evidence>
<keyword evidence="2 4" id="KW-0238">DNA-binding</keyword>
<dbReference type="PANTHER" id="PTHR30055">
    <property type="entry name" value="HTH-TYPE TRANSCRIPTIONAL REGULATOR RUTR"/>
    <property type="match status" value="1"/>
</dbReference>
<dbReference type="InterPro" id="IPR001647">
    <property type="entry name" value="HTH_TetR"/>
</dbReference>
<comment type="caution">
    <text evidence="6">The sequence shown here is derived from an EMBL/GenBank/DDBJ whole genome shotgun (WGS) entry which is preliminary data.</text>
</comment>
<reference evidence="7" key="1">
    <citation type="submission" date="2019-04" db="EMBL/GenBank/DDBJ databases">
        <title>Nocardioides xinjiangensis sp. nov.</title>
        <authorList>
            <person name="Liu S."/>
        </authorList>
    </citation>
    <scope>NUCLEOTIDE SEQUENCE [LARGE SCALE GENOMIC DNA]</scope>
    <source>
        <strain evidence="7">18</strain>
    </source>
</reference>
<dbReference type="AlphaFoldDB" id="A0A4V4HSR9"/>
<proteinExistence type="predicted"/>
<evidence type="ECO:0000256" key="3">
    <source>
        <dbReference type="ARBA" id="ARBA00023163"/>
    </source>
</evidence>
<dbReference type="OrthoDB" id="9795011at2"/>
<dbReference type="GO" id="GO:0003700">
    <property type="term" value="F:DNA-binding transcription factor activity"/>
    <property type="evidence" value="ECO:0007669"/>
    <property type="project" value="TreeGrafter"/>
</dbReference>
<dbReference type="InterPro" id="IPR009057">
    <property type="entry name" value="Homeodomain-like_sf"/>
</dbReference>
<organism evidence="6 7">
    <name type="scientific">Glycomyces buryatensis</name>
    <dbReference type="NCBI Taxonomy" id="2570927"/>
    <lineage>
        <taxon>Bacteria</taxon>
        <taxon>Bacillati</taxon>
        <taxon>Actinomycetota</taxon>
        <taxon>Actinomycetes</taxon>
        <taxon>Glycomycetales</taxon>
        <taxon>Glycomycetaceae</taxon>
        <taxon>Glycomyces</taxon>
    </lineage>
</organism>
<accession>A0A4V4HSR9</accession>
<dbReference type="EMBL" id="STGY01000016">
    <property type="protein sequence ID" value="THV42766.1"/>
    <property type="molecule type" value="Genomic_DNA"/>
</dbReference>
<reference evidence="6 7" key="2">
    <citation type="submission" date="2019-05" db="EMBL/GenBank/DDBJ databases">
        <title>Glycomyces buryatensis sp. nov.</title>
        <authorList>
            <person name="Nikitina E."/>
        </authorList>
    </citation>
    <scope>NUCLEOTIDE SEQUENCE [LARGE SCALE GENOMIC DNA]</scope>
    <source>
        <strain evidence="6 7">18</strain>
    </source>
</reference>
<protein>
    <submittedName>
        <fullName evidence="6">Helix-turn-helix transcriptional regulator</fullName>
    </submittedName>
</protein>
<dbReference type="RefSeq" id="WP_136533331.1">
    <property type="nucleotide sequence ID" value="NZ_STGY01000016.1"/>
</dbReference>